<gene>
    <name evidence="1" type="ORF">GTP90_01280</name>
</gene>
<sequence length="117" mass="12410">MGMPKVRIAGRDVLLNVVHHDSGEHPESACTNVLIAAMVGGVTYQHLNVEPDVAVGRIVGQLGVALLANPLVPVPPMLTVVISKFYQSMSIDWKGAVSALARMEVYAATAPRKQVAP</sequence>
<protein>
    <submittedName>
        <fullName evidence="1">Uncharacterized protein</fullName>
    </submittedName>
</protein>
<evidence type="ECO:0000313" key="2">
    <source>
        <dbReference type="Proteomes" id="UP000447355"/>
    </source>
</evidence>
<accession>A0A845GHI3</accession>
<dbReference type="AlphaFoldDB" id="A0A845GHI3"/>
<proteinExistence type="predicted"/>
<dbReference type="Proteomes" id="UP000447355">
    <property type="component" value="Unassembled WGS sequence"/>
</dbReference>
<dbReference type="RefSeq" id="WP_161081753.1">
    <property type="nucleotide sequence ID" value="NZ_WWCX01000001.1"/>
</dbReference>
<reference evidence="1" key="1">
    <citation type="submission" date="2019-12" db="EMBL/GenBank/DDBJ databases">
        <title>Novel species isolated from a subtropical stream in China.</title>
        <authorList>
            <person name="Lu H."/>
        </authorList>
    </citation>
    <scope>NUCLEOTIDE SEQUENCE [LARGE SCALE GENOMIC DNA]</scope>
    <source>
        <strain evidence="1">FT81W</strain>
    </source>
</reference>
<comment type="caution">
    <text evidence="1">The sequence shown here is derived from an EMBL/GenBank/DDBJ whole genome shotgun (WGS) entry which is preliminary data.</text>
</comment>
<evidence type="ECO:0000313" key="1">
    <source>
        <dbReference type="EMBL" id="MYM92488.1"/>
    </source>
</evidence>
<dbReference type="EMBL" id="WWCX01000001">
    <property type="protein sequence ID" value="MYM92488.1"/>
    <property type="molecule type" value="Genomic_DNA"/>
</dbReference>
<organism evidence="1 2">
    <name type="scientific">Duganella vulcania</name>
    <dbReference type="NCBI Taxonomy" id="2692166"/>
    <lineage>
        <taxon>Bacteria</taxon>
        <taxon>Pseudomonadati</taxon>
        <taxon>Pseudomonadota</taxon>
        <taxon>Betaproteobacteria</taxon>
        <taxon>Burkholderiales</taxon>
        <taxon>Oxalobacteraceae</taxon>
        <taxon>Telluria group</taxon>
        <taxon>Duganella</taxon>
    </lineage>
</organism>
<name>A0A845GHI3_9BURK</name>